<dbReference type="Pfam" id="PF14608">
    <property type="entry name" value="zf-CCCH_2"/>
    <property type="match status" value="4"/>
</dbReference>
<comment type="caution">
    <text evidence="7">The sequence shown here is derived from an EMBL/GenBank/DDBJ whole genome shotgun (WGS) entry which is preliminary data.</text>
</comment>
<evidence type="ECO:0000256" key="3">
    <source>
        <dbReference type="ARBA" id="ARBA00022771"/>
    </source>
</evidence>
<dbReference type="SUPFAM" id="SSF90229">
    <property type="entry name" value="CCCH zinc finger"/>
    <property type="match status" value="2"/>
</dbReference>
<evidence type="ECO:0000313" key="8">
    <source>
        <dbReference type="Proteomes" id="UP001485043"/>
    </source>
</evidence>
<feature type="domain" description="C3H1-type" evidence="6">
    <location>
        <begin position="72"/>
        <end position="99"/>
    </location>
</feature>
<evidence type="ECO:0000256" key="1">
    <source>
        <dbReference type="ARBA" id="ARBA00022723"/>
    </source>
</evidence>
<protein>
    <recommendedName>
        <fullName evidence="6">C3H1-type domain-containing protein</fullName>
    </recommendedName>
</protein>
<dbReference type="SMART" id="SM00356">
    <property type="entry name" value="ZnF_C3H1"/>
    <property type="match status" value="4"/>
</dbReference>
<feature type="zinc finger region" description="C3H1-type" evidence="5">
    <location>
        <begin position="72"/>
        <end position="99"/>
    </location>
</feature>
<evidence type="ECO:0000256" key="5">
    <source>
        <dbReference type="PROSITE-ProRule" id="PRU00723"/>
    </source>
</evidence>
<feature type="domain" description="C3H1-type" evidence="6">
    <location>
        <begin position="185"/>
        <end position="212"/>
    </location>
</feature>
<dbReference type="Proteomes" id="UP001485043">
    <property type="component" value="Unassembled WGS sequence"/>
</dbReference>
<evidence type="ECO:0000313" key="7">
    <source>
        <dbReference type="EMBL" id="KAK9868243.1"/>
    </source>
</evidence>
<dbReference type="InterPro" id="IPR036855">
    <property type="entry name" value="Znf_CCCH_sf"/>
</dbReference>
<reference evidence="7 8" key="1">
    <citation type="journal article" date="2024" name="Nat. Commun.">
        <title>Phylogenomics reveals the evolutionary origins of lichenization in chlorophyte algae.</title>
        <authorList>
            <person name="Puginier C."/>
            <person name="Libourel C."/>
            <person name="Otte J."/>
            <person name="Skaloud P."/>
            <person name="Haon M."/>
            <person name="Grisel S."/>
            <person name="Petersen M."/>
            <person name="Berrin J.G."/>
            <person name="Delaux P.M."/>
            <person name="Dal Grande F."/>
            <person name="Keller J."/>
        </authorList>
    </citation>
    <scope>NUCLEOTIDE SEQUENCE [LARGE SCALE GENOMIC DNA]</scope>
    <source>
        <strain evidence="7 8">SAG 2523</strain>
    </source>
</reference>
<dbReference type="GO" id="GO:0008270">
    <property type="term" value="F:zinc ion binding"/>
    <property type="evidence" value="ECO:0007669"/>
    <property type="project" value="UniProtKB-KW"/>
</dbReference>
<evidence type="ECO:0000256" key="2">
    <source>
        <dbReference type="ARBA" id="ARBA00022737"/>
    </source>
</evidence>
<accession>A0AAW1THA9</accession>
<keyword evidence="8" id="KW-1185">Reference proteome</keyword>
<organism evidence="7 8">
    <name type="scientific">Apatococcus fuscideae</name>
    <dbReference type="NCBI Taxonomy" id="2026836"/>
    <lineage>
        <taxon>Eukaryota</taxon>
        <taxon>Viridiplantae</taxon>
        <taxon>Chlorophyta</taxon>
        <taxon>core chlorophytes</taxon>
        <taxon>Trebouxiophyceae</taxon>
        <taxon>Chlorellales</taxon>
        <taxon>Chlorellaceae</taxon>
        <taxon>Apatococcus</taxon>
    </lineage>
</organism>
<proteinExistence type="predicted"/>
<gene>
    <name evidence="7" type="ORF">WJX84_006440</name>
</gene>
<evidence type="ECO:0000259" key="6">
    <source>
        <dbReference type="PROSITE" id="PS50103"/>
    </source>
</evidence>
<dbReference type="InterPro" id="IPR000571">
    <property type="entry name" value="Znf_CCCH"/>
</dbReference>
<dbReference type="PROSITE" id="PS50103">
    <property type="entry name" value="ZF_C3H1"/>
    <property type="match status" value="4"/>
</dbReference>
<feature type="domain" description="C3H1-type" evidence="6">
    <location>
        <begin position="106"/>
        <end position="133"/>
    </location>
</feature>
<keyword evidence="3 5" id="KW-0863">Zinc-finger</keyword>
<feature type="zinc finger region" description="C3H1-type" evidence="5">
    <location>
        <begin position="147"/>
        <end position="174"/>
    </location>
</feature>
<dbReference type="GO" id="GO:0043484">
    <property type="term" value="P:regulation of RNA splicing"/>
    <property type="evidence" value="ECO:0007669"/>
    <property type="project" value="TreeGrafter"/>
</dbReference>
<dbReference type="EMBL" id="JALJOV010000038">
    <property type="protein sequence ID" value="KAK9868243.1"/>
    <property type="molecule type" value="Genomic_DNA"/>
</dbReference>
<dbReference type="AlphaFoldDB" id="A0AAW1THA9"/>
<dbReference type="PANTHER" id="PTHR12675:SF12">
    <property type="entry name" value="PROTEIN MUSCLEBLIND"/>
    <property type="match status" value="1"/>
</dbReference>
<sequence length="562" mass="60717">MGSVEVGRQPHQPSCFGCRAEDDKENHQQAWHGLQKQVAASLGQVETASSPIGLSAAQLEELTSAGHLDSLDPKQQICFDFTKGLCTRGEACKYSHDIALIVKVNSQERGICFDFLRGQCSRGLLCRFSHDLSNITSQSSQAGKTTRRNAPICYDFVKGLCSRGTDCRYSHDINSIINGTRGSINGSHEICYDFTRGRCSRGTACRYSHDLRLLAANGTLSPLLALPAQTGHPSLNALHPLPSPTYLPSPFAGQANGFPAVQRQPSPYLTPGGLGAAGASSHGRGNYGDADALAKAAYLASAGMRSPWPVAHGMTPHQLAAAEGLLAAARMPQPAVPNTQPYHSQHRASPDDTQMQYARMIADLSNMKLEQNYQHWPAGMQGYPHVPATHPHLQLHGHAGLQMEPTFAQMPVSQPAGHAGLMEQVSQIQRALAQKSQMSSNAQEAPFPDGEAIRALHSAAQKIPRTLEATPLQMSFREPRPDLGIFSCAKRSGSADKLCSQPCLRAVYPKSSKASCQPLAAWAKLFACANWHSTCFFHRPAICPEQVLEPASPLFIFSLAFQ</sequence>
<dbReference type="Gene3D" id="3.30.1370.210">
    <property type="match status" value="2"/>
</dbReference>
<evidence type="ECO:0000256" key="4">
    <source>
        <dbReference type="ARBA" id="ARBA00022833"/>
    </source>
</evidence>
<name>A0AAW1THA9_9CHLO</name>
<feature type="zinc finger region" description="C3H1-type" evidence="5">
    <location>
        <begin position="106"/>
        <end position="133"/>
    </location>
</feature>
<keyword evidence="2" id="KW-0677">Repeat</keyword>
<dbReference type="GO" id="GO:0003723">
    <property type="term" value="F:RNA binding"/>
    <property type="evidence" value="ECO:0007669"/>
    <property type="project" value="TreeGrafter"/>
</dbReference>
<feature type="zinc finger region" description="C3H1-type" evidence="5">
    <location>
        <begin position="185"/>
        <end position="212"/>
    </location>
</feature>
<keyword evidence="4 5" id="KW-0862">Zinc</keyword>
<keyword evidence="1 5" id="KW-0479">Metal-binding</keyword>
<feature type="domain" description="C3H1-type" evidence="6">
    <location>
        <begin position="147"/>
        <end position="174"/>
    </location>
</feature>
<dbReference type="PANTHER" id="PTHR12675">
    <property type="entry name" value="MUSCLEBLIND-LIKE PROTEIN"/>
    <property type="match status" value="1"/>
</dbReference>